<evidence type="ECO:0000256" key="4">
    <source>
        <dbReference type="ARBA" id="ARBA00022989"/>
    </source>
</evidence>
<keyword evidence="8" id="KW-0807">Transducer</keyword>
<evidence type="ECO:0000256" key="7">
    <source>
        <dbReference type="ARBA" id="ARBA00023170"/>
    </source>
</evidence>
<feature type="transmembrane region" description="Helical" evidence="9">
    <location>
        <begin position="25"/>
        <end position="47"/>
    </location>
</feature>
<evidence type="ECO:0000259" key="10">
    <source>
        <dbReference type="PROSITE" id="PS50262"/>
    </source>
</evidence>
<keyword evidence="6 9" id="KW-0472">Membrane</keyword>
<evidence type="ECO:0000256" key="6">
    <source>
        <dbReference type="ARBA" id="ARBA00023136"/>
    </source>
</evidence>
<keyword evidence="7" id="KW-0675">Receptor</keyword>
<dbReference type="EMBL" id="CAXITT010001483">
    <property type="protein sequence ID" value="CAL1548613.1"/>
    <property type="molecule type" value="Genomic_DNA"/>
</dbReference>
<comment type="subcellular location">
    <subcellularLocation>
        <location evidence="1">Cell membrane</location>
        <topology evidence="1">Multi-pass membrane protein</topology>
    </subcellularLocation>
</comment>
<feature type="transmembrane region" description="Helical" evidence="9">
    <location>
        <begin position="59"/>
        <end position="81"/>
    </location>
</feature>
<dbReference type="SUPFAM" id="SSF81321">
    <property type="entry name" value="Family A G protein-coupled receptor-like"/>
    <property type="match status" value="1"/>
</dbReference>
<dbReference type="GO" id="GO:0004930">
    <property type="term" value="F:G protein-coupled receptor activity"/>
    <property type="evidence" value="ECO:0007669"/>
    <property type="project" value="UniProtKB-KW"/>
</dbReference>
<evidence type="ECO:0000313" key="11">
    <source>
        <dbReference type="EMBL" id="CAL1548613.1"/>
    </source>
</evidence>
<dbReference type="InterPro" id="IPR050569">
    <property type="entry name" value="TAAR"/>
</dbReference>
<dbReference type="SMART" id="SM01381">
    <property type="entry name" value="7TM_GPCR_Srsx"/>
    <property type="match status" value="1"/>
</dbReference>
<keyword evidence="2" id="KW-1003">Cell membrane</keyword>
<organism evidence="11 12">
    <name type="scientific">Lymnaea stagnalis</name>
    <name type="common">Great pond snail</name>
    <name type="synonym">Helix stagnalis</name>
    <dbReference type="NCBI Taxonomy" id="6523"/>
    <lineage>
        <taxon>Eukaryota</taxon>
        <taxon>Metazoa</taxon>
        <taxon>Spiralia</taxon>
        <taxon>Lophotrochozoa</taxon>
        <taxon>Mollusca</taxon>
        <taxon>Gastropoda</taxon>
        <taxon>Heterobranchia</taxon>
        <taxon>Euthyneura</taxon>
        <taxon>Panpulmonata</taxon>
        <taxon>Hygrophila</taxon>
        <taxon>Lymnaeoidea</taxon>
        <taxon>Lymnaeidae</taxon>
        <taxon>Lymnaea</taxon>
    </lineage>
</organism>
<dbReference type="AlphaFoldDB" id="A0AAV2IPV7"/>
<dbReference type="PANTHER" id="PTHR24249">
    <property type="entry name" value="HISTAMINE RECEPTOR-RELATED G-PROTEIN COUPLED RECEPTOR"/>
    <property type="match status" value="1"/>
</dbReference>
<reference evidence="11 12" key="1">
    <citation type="submission" date="2024-04" db="EMBL/GenBank/DDBJ databases">
        <authorList>
            <consortium name="Genoscope - CEA"/>
            <person name="William W."/>
        </authorList>
    </citation>
    <scope>NUCLEOTIDE SEQUENCE [LARGE SCALE GENOMIC DNA]</scope>
</reference>
<comment type="caution">
    <text evidence="11">The sequence shown here is derived from an EMBL/GenBank/DDBJ whole genome shotgun (WGS) entry which is preliminary data.</text>
</comment>
<feature type="transmembrane region" description="Helical" evidence="9">
    <location>
        <begin position="189"/>
        <end position="209"/>
    </location>
</feature>
<evidence type="ECO:0000256" key="3">
    <source>
        <dbReference type="ARBA" id="ARBA00022692"/>
    </source>
</evidence>
<keyword evidence="4 9" id="KW-1133">Transmembrane helix</keyword>
<keyword evidence="5" id="KW-0297">G-protein coupled receptor</keyword>
<name>A0AAV2IPV7_LYMST</name>
<dbReference type="PROSITE" id="PS50262">
    <property type="entry name" value="G_PROTEIN_RECEP_F1_2"/>
    <property type="match status" value="1"/>
</dbReference>
<feature type="domain" description="G-protein coupled receptors family 1 profile" evidence="10">
    <location>
        <begin position="39"/>
        <end position="288"/>
    </location>
</feature>
<dbReference type="Gene3D" id="1.20.1070.10">
    <property type="entry name" value="Rhodopsin 7-helix transmembrane proteins"/>
    <property type="match status" value="1"/>
</dbReference>
<proteinExistence type="predicted"/>
<evidence type="ECO:0000256" key="8">
    <source>
        <dbReference type="ARBA" id="ARBA00023224"/>
    </source>
</evidence>
<feature type="transmembrane region" description="Helical" evidence="9">
    <location>
        <begin position="268"/>
        <end position="290"/>
    </location>
</feature>
<gene>
    <name evidence="11" type="ORF">GSLYS_00021930001</name>
</gene>
<dbReference type="InterPro" id="IPR000276">
    <property type="entry name" value="GPCR_Rhodpsn"/>
</dbReference>
<evidence type="ECO:0000256" key="2">
    <source>
        <dbReference type="ARBA" id="ARBA00022475"/>
    </source>
</evidence>
<feature type="transmembrane region" description="Helical" evidence="9">
    <location>
        <begin position="93"/>
        <end position="120"/>
    </location>
</feature>
<evidence type="ECO:0000313" key="12">
    <source>
        <dbReference type="Proteomes" id="UP001497497"/>
    </source>
</evidence>
<dbReference type="Pfam" id="PF00001">
    <property type="entry name" value="7tm_1"/>
    <property type="match status" value="1"/>
</dbReference>
<evidence type="ECO:0000256" key="9">
    <source>
        <dbReference type="SAM" id="Phobius"/>
    </source>
</evidence>
<keyword evidence="12" id="KW-1185">Reference proteome</keyword>
<feature type="transmembrane region" description="Helical" evidence="9">
    <location>
        <begin position="235"/>
        <end position="256"/>
    </location>
</feature>
<feature type="non-terminal residue" evidence="11">
    <location>
        <position position="305"/>
    </location>
</feature>
<dbReference type="InterPro" id="IPR017452">
    <property type="entry name" value="GPCR_Rhodpsn_7TM"/>
</dbReference>
<protein>
    <recommendedName>
        <fullName evidence="10">G-protein coupled receptors family 1 profile domain-containing protein</fullName>
    </recommendedName>
</protein>
<feature type="transmembrane region" description="Helical" evidence="9">
    <location>
        <begin position="140"/>
        <end position="162"/>
    </location>
</feature>
<accession>A0AAV2IPV7</accession>
<dbReference type="Proteomes" id="UP001497497">
    <property type="component" value="Unassembled WGS sequence"/>
</dbReference>
<dbReference type="PRINTS" id="PR00237">
    <property type="entry name" value="GPCRRHODOPSN"/>
</dbReference>
<keyword evidence="3 9" id="KW-0812">Transmembrane</keyword>
<dbReference type="GO" id="GO:0005886">
    <property type="term" value="C:plasma membrane"/>
    <property type="evidence" value="ECO:0007669"/>
    <property type="project" value="UniProtKB-SubCell"/>
</dbReference>
<evidence type="ECO:0000256" key="5">
    <source>
        <dbReference type="ARBA" id="ARBA00023040"/>
    </source>
</evidence>
<sequence>MQAASESNNSSSTESTPIYRGNSSLIPIVFLMSFLIIFGNTMTLLAIRKMTSLQTKSNAFVASLAVGDITVGLVLIPYGLWLVPDIRGEVDQSLFLCILMVSTASSAIVVSILNLMLVALDRLIFISYPFFYQRVVTSRVIAFSIAAPWTIGLLFGNTQWFIYAPKTSPPQCVITEILPTVYYKYAAPWFYFIPCVAVFMIYIKIALIARKQRRAITKLNTTSRINERNWRTVKMMMSVFGVFFVCWTPRFILYAFSGEYLNTHVPEIIFDLSLLLGLLNSGVNFLVYPLHNKEFRRAFKQILCF</sequence>
<evidence type="ECO:0000256" key="1">
    <source>
        <dbReference type="ARBA" id="ARBA00004651"/>
    </source>
</evidence>